<dbReference type="InterPro" id="IPR003864">
    <property type="entry name" value="CSC1/OSCA1-like_7TM"/>
</dbReference>
<feature type="compositionally biased region" description="Basic and acidic residues" evidence="7">
    <location>
        <begin position="764"/>
        <end position="796"/>
    </location>
</feature>
<feature type="transmembrane region" description="Helical" evidence="8">
    <location>
        <begin position="146"/>
        <end position="164"/>
    </location>
</feature>
<evidence type="ECO:0000259" key="11">
    <source>
        <dbReference type="Pfam" id="PF13967"/>
    </source>
</evidence>
<sequence length="960" mass="108419">MSISAADANKKSTTKTFATALVANGGLLLVEVGAFLILKQKLGRIYSPRTFLPPPDKRAEELPKGLWKWLPALLFTSSKDIIHKNGLDAYMFLRFIKMLVWIFLAFTLLSFAVIIPVDMAGIQSGHVGLDRLSWVNIVDEKDHKRLTAHITVVYVLTFFVFWLVRHEMLHFIHMRHQFLISKEHSRLPQARTVLLTSVPDELATDHDMRQFASFIPGGVDRVWFFRDTRTLNDLFEARQDACTMLETASASVVRDAVRSWRKTLKAHRKAFKKKNKDAEKLVMPDLPQPEPSKALLDELVPFAQRPKHRTGFLGLWGPKVDTIEWCAKEISRLNGEIDVARENHDKEGKFLGSAFWMEAHPKDVVWSNLDDGALQMRTRKVLSWLATVGLIIAWAFPSTFIGTLSNLDDLCHEFTWLAWVCTAHDPVPAIVQGVLPPTLLAILFALLPLVLKALAWYECIPRYSLMSVSVYKRFFLFLLIHGFLIVTLSSGITQAIQDIVEQPTQTVQQLAQQLPGAAIFFLTYLSTQGLAAAGGALAQLVPMLMHFGRKLFLGRTPRQAYEVTFMMPAGDFGVIMPRLSLLATIAFAYSILSPMINLMALVTFCMHYLAFKFLCTQVYDQPEQSETGGMYFPMAISNLFVGLYIEQVSLACLFFLKISIDRDSSLIKGVFMLILVAITVSFQSYINSTFEPLTHFLPMSLATTKMATRYARQRHEKQINKSHEKHLSKEDSMDLFDVRQVSRLKRRMQAIPKKMDKSLGQVRQEVKRQFVPPRRSDEASLRRDWRKNGSDGHGMDEYQMTDSLEPSEDWHESPSAWEQSSQSAGLSRTTTVASRSQSVKSHKSSKYGHDDKSDDNGSSDGEHQKREFAAPSPAGVDLSDEEGDDALQEDEHAFDHPSTYEEQPWIWLPRDELGLSEILVGEFREAGIDASCEGATMDAKGVVEVSRNPPDLEWTGGHDA</sequence>
<keyword evidence="6 8" id="KW-0472">Membrane</keyword>
<feature type="compositionally biased region" description="Basic and acidic residues" evidence="7">
    <location>
        <begin position="847"/>
        <end position="868"/>
    </location>
</feature>
<dbReference type="InterPro" id="IPR022257">
    <property type="entry name" value="PHM7_ext"/>
</dbReference>
<evidence type="ECO:0000256" key="5">
    <source>
        <dbReference type="ARBA" id="ARBA00022989"/>
    </source>
</evidence>
<feature type="transmembrane region" description="Helical" evidence="8">
    <location>
        <begin position="630"/>
        <end position="654"/>
    </location>
</feature>
<dbReference type="Pfam" id="PF02714">
    <property type="entry name" value="RSN1_7TM"/>
    <property type="match status" value="1"/>
</dbReference>
<evidence type="ECO:0000256" key="4">
    <source>
        <dbReference type="ARBA" id="ARBA00022692"/>
    </source>
</evidence>
<evidence type="ECO:0000259" key="9">
    <source>
        <dbReference type="Pfam" id="PF02714"/>
    </source>
</evidence>
<dbReference type="GO" id="GO:0005886">
    <property type="term" value="C:plasma membrane"/>
    <property type="evidence" value="ECO:0007669"/>
    <property type="project" value="TreeGrafter"/>
</dbReference>
<dbReference type="AlphaFoldDB" id="A0A0D7BV35"/>
<keyword evidence="14" id="KW-1185">Reference proteome</keyword>
<feature type="transmembrane region" description="Helical" evidence="8">
    <location>
        <begin position="434"/>
        <end position="454"/>
    </location>
</feature>
<keyword evidence="3" id="KW-0813">Transport</keyword>
<evidence type="ECO:0000256" key="8">
    <source>
        <dbReference type="SAM" id="Phobius"/>
    </source>
</evidence>
<reference evidence="13 14" key="1">
    <citation type="journal article" date="2015" name="Fungal Genet. Biol.">
        <title>Evolution of novel wood decay mechanisms in Agaricales revealed by the genome sequences of Fistulina hepatica and Cylindrobasidium torrendii.</title>
        <authorList>
            <person name="Floudas D."/>
            <person name="Held B.W."/>
            <person name="Riley R."/>
            <person name="Nagy L.G."/>
            <person name="Koehler G."/>
            <person name="Ransdell A.S."/>
            <person name="Younus H."/>
            <person name="Chow J."/>
            <person name="Chiniquy J."/>
            <person name="Lipzen A."/>
            <person name="Tritt A."/>
            <person name="Sun H."/>
            <person name="Haridas S."/>
            <person name="LaButti K."/>
            <person name="Ohm R.A."/>
            <person name="Kues U."/>
            <person name="Blanchette R.A."/>
            <person name="Grigoriev I.V."/>
            <person name="Minto R.E."/>
            <person name="Hibbett D.S."/>
        </authorList>
    </citation>
    <scope>NUCLEOTIDE SEQUENCE [LARGE SCALE GENOMIC DNA]</scope>
    <source>
        <strain evidence="13 14">FP15055 ss-10</strain>
    </source>
</reference>
<dbReference type="PANTHER" id="PTHR13018">
    <property type="entry name" value="PROBABLE MEMBRANE PROTEIN DUF221-RELATED"/>
    <property type="match status" value="1"/>
</dbReference>
<feature type="domain" description="CSC1/OSCA1-like 7TM region" evidence="9">
    <location>
        <begin position="379"/>
        <end position="654"/>
    </location>
</feature>
<feature type="transmembrane region" description="Helical" evidence="8">
    <location>
        <begin position="516"/>
        <end position="541"/>
    </location>
</feature>
<comment type="subcellular location">
    <subcellularLocation>
        <location evidence="1">Membrane</location>
        <topology evidence="1">Multi-pass membrane protein</topology>
    </subcellularLocation>
</comment>
<dbReference type="Pfam" id="PF14703">
    <property type="entry name" value="PHM7_cyt"/>
    <property type="match status" value="1"/>
</dbReference>
<organism evidence="13 14">
    <name type="scientific">Cylindrobasidium torrendii FP15055 ss-10</name>
    <dbReference type="NCBI Taxonomy" id="1314674"/>
    <lineage>
        <taxon>Eukaryota</taxon>
        <taxon>Fungi</taxon>
        <taxon>Dikarya</taxon>
        <taxon>Basidiomycota</taxon>
        <taxon>Agaricomycotina</taxon>
        <taxon>Agaricomycetes</taxon>
        <taxon>Agaricomycetidae</taxon>
        <taxon>Agaricales</taxon>
        <taxon>Marasmiineae</taxon>
        <taxon>Physalacriaceae</taxon>
        <taxon>Cylindrobasidium</taxon>
    </lineage>
</organism>
<feature type="domain" description="CSC1/OSCA1-like cytosolic" evidence="12">
    <location>
        <begin position="190"/>
        <end position="355"/>
    </location>
</feature>
<name>A0A0D7BV35_9AGAR</name>
<dbReference type="GO" id="GO:0005227">
    <property type="term" value="F:calcium-activated cation channel activity"/>
    <property type="evidence" value="ECO:0007669"/>
    <property type="project" value="InterPro"/>
</dbReference>
<feature type="compositionally biased region" description="Acidic residues" evidence="7">
    <location>
        <begin position="878"/>
        <end position="887"/>
    </location>
</feature>
<evidence type="ECO:0000256" key="7">
    <source>
        <dbReference type="SAM" id="MobiDB-lite"/>
    </source>
</evidence>
<evidence type="ECO:0000256" key="2">
    <source>
        <dbReference type="ARBA" id="ARBA00007779"/>
    </source>
</evidence>
<evidence type="ECO:0000256" key="1">
    <source>
        <dbReference type="ARBA" id="ARBA00004141"/>
    </source>
</evidence>
<keyword evidence="5 8" id="KW-1133">Transmembrane helix</keyword>
<evidence type="ECO:0000259" key="12">
    <source>
        <dbReference type="Pfam" id="PF14703"/>
    </source>
</evidence>
<feature type="domain" description="10TM putative phosphate transporter extracellular tail" evidence="10">
    <location>
        <begin position="888"/>
        <end position="951"/>
    </location>
</feature>
<dbReference type="EMBL" id="KN880432">
    <property type="protein sequence ID" value="KIY74044.1"/>
    <property type="molecule type" value="Genomic_DNA"/>
</dbReference>
<feature type="transmembrane region" description="Helical" evidence="8">
    <location>
        <begin position="474"/>
        <end position="496"/>
    </location>
</feature>
<feature type="region of interest" description="Disordered" evidence="7">
    <location>
        <begin position="747"/>
        <end position="887"/>
    </location>
</feature>
<evidence type="ECO:0000259" key="10">
    <source>
        <dbReference type="Pfam" id="PF12621"/>
    </source>
</evidence>
<evidence type="ECO:0000256" key="6">
    <source>
        <dbReference type="ARBA" id="ARBA00023136"/>
    </source>
</evidence>
<feature type="domain" description="CSC1/OSCA1-like N-terminal transmembrane" evidence="11">
    <location>
        <begin position="17"/>
        <end position="166"/>
    </location>
</feature>
<evidence type="ECO:0000313" key="13">
    <source>
        <dbReference type="EMBL" id="KIY74044.1"/>
    </source>
</evidence>
<feature type="transmembrane region" description="Helical" evidence="8">
    <location>
        <begin position="586"/>
        <end position="610"/>
    </location>
</feature>
<dbReference type="PANTHER" id="PTHR13018:SF143">
    <property type="entry name" value="CSC1_OSCA1-LIKE 7TM REGION DOMAIN-CONTAINING PROTEIN"/>
    <property type="match status" value="1"/>
</dbReference>
<keyword evidence="4 8" id="KW-0812">Transmembrane</keyword>
<feature type="compositionally biased region" description="Polar residues" evidence="7">
    <location>
        <begin position="816"/>
        <end position="833"/>
    </location>
</feature>
<feature type="transmembrane region" description="Helical" evidence="8">
    <location>
        <begin position="381"/>
        <end position="400"/>
    </location>
</feature>
<feature type="transmembrane region" description="Helical" evidence="8">
    <location>
        <begin position="98"/>
        <end position="117"/>
    </location>
</feature>
<accession>A0A0D7BV35</accession>
<evidence type="ECO:0000256" key="3">
    <source>
        <dbReference type="ARBA" id="ARBA00022448"/>
    </source>
</evidence>
<dbReference type="InterPro" id="IPR045122">
    <property type="entry name" value="Csc1-like"/>
</dbReference>
<protein>
    <submittedName>
        <fullName evidence="13">DUF221-domain-containing protein</fullName>
    </submittedName>
</protein>
<comment type="similarity">
    <text evidence="2">Belongs to the CSC1 (TC 1.A.17) family.</text>
</comment>
<dbReference type="InterPro" id="IPR027815">
    <property type="entry name" value="CSC1/OSCA1-like_cyt"/>
</dbReference>
<dbReference type="Pfam" id="PF13967">
    <property type="entry name" value="RSN1_TM"/>
    <property type="match status" value="1"/>
</dbReference>
<dbReference type="Proteomes" id="UP000054007">
    <property type="component" value="Unassembled WGS sequence"/>
</dbReference>
<gene>
    <name evidence="13" type="ORF">CYLTODRAFT_448250</name>
</gene>
<dbReference type="STRING" id="1314674.A0A0D7BV35"/>
<evidence type="ECO:0000313" key="14">
    <source>
        <dbReference type="Proteomes" id="UP000054007"/>
    </source>
</evidence>
<feature type="transmembrane region" description="Helical" evidence="8">
    <location>
        <begin position="666"/>
        <end position="686"/>
    </location>
</feature>
<dbReference type="Pfam" id="PF12621">
    <property type="entry name" value="PHM7_ext"/>
    <property type="match status" value="1"/>
</dbReference>
<feature type="transmembrane region" description="Helical" evidence="8">
    <location>
        <begin position="17"/>
        <end position="38"/>
    </location>
</feature>
<proteinExistence type="inferred from homology"/>
<dbReference type="InterPro" id="IPR032880">
    <property type="entry name" value="CSC1/OSCA1-like_N"/>
</dbReference>
<dbReference type="OrthoDB" id="1076608at2759"/>